<proteinExistence type="predicted"/>
<feature type="transmembrane region" description="Helical" evidence="1">
    <location>
        <begin position="55"/>
        <end position="83"/>
    </location>
</feature>
<comment type="caution">
    <text evidence="2">The sequence shown here is derived from an EMBL/GenBank/DDBJ whole genome shotgun (WGS) entry which is preliminary data.</text>
</comment>
<reference evidence="2 3" key="1">
    <citation type="submission" date="2019-08" db="EMBL/GenBank/DDBJ databases">
        <title>Bacillus genomes from the desert of Cuatro Cienegas, Coahuila.</title>
        <authorList>
            <person name="Olmedo-Alvarez G."/>
        </authorList>
    </citation>
    <scope>NUCLEOTIDE SEQUENCE [LARGE SCALE GENOMIC DNA]</scope>
    <source>
        <strain evidence="2 3">CH128b_4D</strain>
    </source>
</reference>
<accession>A0A5D4M6S8</accession>
<dbReference type="Proteomes" id="UP000325182">
    <property type="component" value="Unassembled WGS sequence"/>
</dbReference>
<evidence type="ECO:0000313" key="3">
    <source>
        <dbReference type="Proteomes" id="UP000325182"/>
    </source>
</evidence>
<protein>
    <submittedName>
        <fullName evidence="2">Uncharacterized protein</fullName>
    </submittedName>
</protein>
<dbReference type="AlphaFoldDB" id="A0A5D4M6S8"/>
<dbReference type="RefSeq" id="WP_113927015.1">
    <property type="nucleotide sequence ID" value="NZ_VTEG01000021.1"/>
</dbReference>
<sequence length="84" mass="9459">MEFSFSFIINIIIAIYLFVDARKRGKNPWLWGILGLIFGAIVLGIYFIQTGRKTLGWIIVVIAVLWFILALVLGIIGALFGLLF</sequence>
<feature type="transmembrane region" description="Helical" evidence="1">
    <location>
        <begin position="6"/>
        <end position="22"/>
    </location>
</feature>
<keyword evidence="1" id="KW-0812">Transmembrane</keyword>
<gene>
    <name evidence="2" type="ORF">FZC84_19475</name>
</gene>
<name>A0A5D4M6S8_9BACI</name>
<keyword evidence="1" id="KW-1133">Transmembrane helix</keyword>
<feature type="transmembrane region" description="Helical" evidence="1">
    <location>
        <begin position="29"/>
        <end position="49"/>
    </location>
</feature>
<organism evidence="2 3">
    <name type="scientific">Rossellomorea vietnamensis</name>
    <dbReference type="NCBI Taxonomy" id="218284"/>
    <lineage>
        <taxon>Bacteria</taxon>
        <taxon>Bacillati</taxon>
        <taxon>Bacillota</taxon>
        <taxon>Bacilli</taxon>
        <taxon>Bacillales</taxon>
        <taxon>Bacillaceae</taxon>
        <taxon>Rossellomorea</taxon>
    </lineage>
</organism>
<dbReference type="EMBL" id="VTEG01000021">
    <property type="protein sequence ID" value="TYR97412.1"/>
    <property type="molecule type" value="Genomic_DNA"/>
</dbReference>
<keyword evidence="1" id="KW-0472">Membrane</keyword>
<evidence type="ECO:0000313" key="2">
    <source>
        <dbReference type="EMBL" id="TYR97412.1"/>
    </source>
</evidence>
<evidence type="ECO:0000256" key="1">
    <source>
        <dbReference type="SAM" id="Phobius"/>
    </source>
</evidence>